<reference evidence="3 4" key="1">
    <citation type="submission" date="2023-03" db="EMBL/GenBank/DDBJ databases">
        <title>High-quality genome of Scylla paramamosain provides insights in environmental adaptation.</title>
        <authorList>
            <person name="Zhang L."/>
        </authorList>
    </citation>
    <scope>NUCLEOTIDE SEQUENCE [LARGE SCALE GENOMIC DNA]</scope>
    <source>
        <strain evidence="3">LZ_2023a</strain>
        <tissue evidence="3">Muscle</tissue>
    </source>
</reference>
<dbReference type="InterPro" id="IPR001846">
    <property type="entry name" value="VWF_type-D"/>
</dbReference>
<feature type="compositionally biased region" description="Basic residues" evidence="1">
    <location>
        <begin position="1476"/>
        <end position="1486"/>
    </location>
</feature>
<gene>
    <name evidence="3" type="ORF">O3P69_004396</name>
</gene>
<organism evidence="3 4">
    <name type="scientific">Scylla paramamosain</name>
    <name type="common">Mud crab</name>
    <dbReference type="NCBI Taxonomy" id="85552"/>
    <lineage>
        <taxon>Eukaryota</taxon>
        <taxon>Metazoa</taxon>
        <taxon>Ecdysozoa</taxon>
        <taxon>Arthropoda</taxon>
        <taxon>Crustacea</taxon>
        <taxon>Multicrustacea</taxon>
        <taxon>Malacostraca</taxon>
        <taxon>Eumalacostraca</taxon>
        <taxon>Eucarida</taxon>
        <taxon>Decapoda</taxon>
        <taxon>Pleocyemata</taxon>
        <taxon>Brachyura</taxon>
        <taxon>Eubrachyura</taxon>
        <taxon>Portunoidea</taxon>
        <taxon>Portunidae</taxon>
        <taxon>Portuninae</taxon>
        <taxon>Scylla</taxon>
    </lineage>
</organism>
<dbReference type="PANTHER" id="PTHR37860">
    <property type="entry name" value="AGAP008810-PA"/>
    <property type="match status" value="1"/>
</dbReference>
<feature type="domain" description="VWFD" evidence="2">
    <location>
        <begin position="948"/>
        <end position="1121"/>
    </location>
</feature>
<dbReference type="Pfam" id="PF00094">
    <property type="entry name" value="VWD"/>
    <property type="match status" value="1"/>
</dbReference>
<evidence type="ECO:0000259" key="2">
    <source>
        <dbReference type="PROSITE" id="PS51233"/>
    </source>
</evidence>
<keyword evidence="4" id="KW-1185">Reference proteome</keyword>
<feature type="region of interest" description="Disordered" evidence="1">
    <location>
        <begin position="1454"/>
        <end position="1519"/>
    </location>
</feature>
<evidence type="ECO:0000313" key="3">
    <source>
        <dbReference type="EMBL" id="KAK8397589.1"/>
    </source>
</evidence>
<dbReference type="EMBL" id="JARAKH010000013">
    <property type="protein sequence ID" value="KAK8397589.1"/>
    <property type="molecule type" value="Genomic_DNA"/>
</dbReference>
<comment type="caution">
    <text evidence="3">The sequence shown here is derived from an EMBL/GenBank/DDBJ whole genome shotgun (WGS) entry which is preliminary data.</text>
</comment>
<evidence type="ECO:0000256" key="1">
    <source>
        <dbReference type="SAM" id="MobiDB-lite"/>
    </source>
</evidence>
<protein>
    <recommendedName>
        <fullName evidence="2">VWFD domain-containing protein</fullName>
    </recommendedName>
</protein>
<accession>A0AAW0UBU7</accession>
<sequence>MWGSGFEGHAAWAHVKGGGGVKWDRGGRDLEVALKYEHPGAALHVLETTLSFSVSQPLYPPLTLVMAVGFNLNGAYQLAVNAECRSGQENYLVTVAMQHPGGSSGLRLLVRKVGITYGSLLACFLNDFAMQITGAYTARDAEQEMLATIKTSLLPEPNGYTLKLVKKMLMQSIELLAFLAQGGAQPDWVYGYRVVGQIKRDIKGRLRTMVAEDTLTHHILQTLVEEYKFFQLFVNNHFDEMELEMKFLEFWPTTKVSGTLRKGKDNQLSLTVTTPTLKHLLEGRILFSSGEWQSAHSGSLAYTQRDKGGRVVPLKVELEAIKWNSNKQKYNLLFQCSPPQVHVAKELPFAPDHSLGDVQYPLEQPPRASAITSFQATLEVMRDPTYNQYKVTWETDETVSYGKVVMARNPHGGNGLVQYRRHVKGIPKSEIEYLLEGNYRRVANEVMFSCTLDQSSIGRPRAINFLHSEGEGYTELLLDLFAEESDQVILVIMNLPEHFRFRIGQYGNTFLLLGYQSDIDDEGAIVYKVQAQNSGRTVEMWSGSAEEDARTCMMAGVMLETPTLAPTHNMLKLCPTNGPYVMVQTLGVEEHEGPYLKVGQISGPGGLGLQVGTGRLRPLDTPPALTLTANVQKEVLEVLTDWQVPSLSRLESEFASRGTSVVEALWDFGYPTVMVEGGLYLTPLISDTEDLIHQTFNFTRSTSLQLWTKLVGDVSSKGGGLFHEVSRAVVRHAEAMVDTCVAAAHSAFSTLKGSAENVATTTVTLLQNATTDAINTFSAAEERVVGAVSGVTARLQHHLGPPLTRVHATLAALTYNDDQSLYALVSRAMGAVRRRIGRREGVRGYVTDQLLTRAEKIVVENAYWEGLRDKGSALLRHLQNVTTISIAMPHQTALMIRVAMPSRMRRDLEETTHWLINKEGPRLLMEAEGWTKAYWARTRYLLTWPVYGEAMVFGWDQGITWDGRQVTPLLTDACRHLLVLLTHAATPTAITLHMEDLDSRPREVLTFFSGNDIVTLDSLLKMTYNAKHIRQPLLEKGDLTLRWSRNAASITSTVGLSLECQLDQPLCRLVVSDQHFAGTVGLLGVFDYDNSSDYMTSRWEMPATEEEWVQSWRVGTPGQCASQLPESHMSPPHGHHCTDLFQSSNSPYRWCFRSVPPSPYLQTCQAGWECASQQAFLQACSRHYHELTPNLTCSSCLLEETREEGTEGLRKEVVIITDFECWSDPQDLVTALSRDTKRSKVMIRYIGRGPPSEGPFQNVAETVVDNGALPIETILNSALLDFSERALKTIIFFDCQHPRCEVSSAAPQTVKARETLLSLGIQLHVITMDALTIMDQQSLSRRAARQLIGLDGHTAYLLSHARKKKVKGKRNIRRHLEVPIGNTCTHLAVETDGSVFSLRNIKMERKHHRRILQQLVALRVEAGRAADYLGCRVCKCGAPCTLCHPPPPLVYLNSERGDDNDDDDDYDEEDNLSVRSRGRKRHKSSRRHQDTCPELGHKTPSSGGRKGAAQHSVLQGTQL</sequence>
<feature type="compositionally biased region" description="Basic and acidic residues" evidence="1">
    <location>
        <begin position="1487"/>
        <end position="1497"/>
    </location>
</feature>
<proteinExistence type="predicted"/>
<name>A0AAW0UBU7_SCYPA</name>
<dbReference type="PANTHER" id="PTHR37860:SF1">
    <property type="match status" value="1"/>
</dbReference>
<feature type="compositionally biased region" description="Acidic residues" evidence="1">
    <location>
        <begin position="1458"/>
        <end position="1471"/>
    </location>
</feature>
<evidence type="ECO:0000313" key="4">
    <source>
        <dbReference type="Proteomes" id="UP001487740"/>
    </source>
</evidence>
<dbReference type="PROSITE" id="PS51233">
    <property type="entry name" value="VWFD"/>
    <property type="match status" value="1"/>
</dbReference>
<dbReference type="Proteomes" id="UP001487740">
    <property type="component" value="Unassembled WGS sequence"/>
</dbReference>